<evidence type="ECO:0000313" key="3">
    <source>
        <dbReference type="EMBL" id="RRT64502.1"/>
    </source>
</evidence>
<dbReference type="AlphaFoldDB" id="A0A426ZKH9"/>
<reference evidence="3 4" key="1">
    <citation type="journal article" date="2014" name="Agronomy (Basel)">
        <title>A Draft Genome Sequence for Ensete ventricosum, the Drought-Tolerant Tree Against Hunger.</title>
        <authorList>
            <person name="Harrison J."/>
            <person name="Moore K.A."/>
            <person name="Paszkiewicz K."/>
            <person name="Jones T."/>
            <person name="Grant M."/>
            <person name="Ambacheew D."/>
            <person name="Muzemil S."/>
            <person name="Studholme D.J."/>
        </authorList>
    </citation>
    <scope>NUCLEOTIDE SEQUENCE [LARGE SCALE GENOMIC DNA]</scope>
</reference>
<evidence type="ECO:0000259" key="2">
    <source>
        <dbReference type="Pfam" id="PF21325"/>
    </source>
</evidence>
<dbReference type="EMBL" id="AMZH03006168">
    <property type="protein sequence ID" value="RRT64502.1"/>
    <property type="molecule type" value="Genomic_DNA"/>
</dbReference>
<dbReference type="Pfam" id="PF00176">
    <property type="entry name" value="SNF2-rel_dom"/>
    <property type="match status" value="1"/>
</dbReference>
<comment type="caution">
    <text evidence="3">The sequence shown here is derived from an EMBL/GenBank/DDBJ whole genome shotgun (WGS) entry which is preliminary data.</text>
</comment>
<sequence length="395" mass="44584">MQFVYNFFRKIMWRSSKAHVAEELHLPPQEVCLSWLTFSSIEEHFYQKQHETCVSHAHEIIKKLKDDIRKRAVSDLDASCYGFLSHSEVARLVGPLLKLRQACCHPQVGSSGLCSLQQNPLTMEEILGVLIGKTKIEGEEALRKIVSALNGLAAIAIIEEDVKRAVLLYREALALAEEHSNDFRLDPLLNLHIHHNLAELIPLTSEFSEHCLSAGLPFENNELRKRKSTSAGRFDKYYNNKTGDATSIVRGLAENGGKDLEHDACCFSTLDNSVNVVSEVDVPCLASPRCYAVGCLRKTCDNIKQKYLSVFTSRMSLAQEEFKSSSMQVSSILNEMENQTTIWWLHALHLISQDKESSAELTRKIEQSLSRNAQSAGLSRVSSRLVLLSYYYFLF</sequence>
<gene>
    <name evidence="3" type="ORF">B296_00022316</name>
</gene>
<evidence type="ECO:0000313" key="4">
    <source>
        <dbReference type="Proteomes" id="UP000287651"/>
    </source>
</evidence>
<dbReference type="PANTHER" id="PTHR45865">
    <property type="entry name" value="E3 UBIQUITIN-PROTEIN LIGASE SHPRH FAMILY MEMBER"/>
    <property type="match status" value="1"/>
</dbReference>
<feature type="domain" description="SNF2 N-terminal" evidence="1">
    <location>
        <begin position="7"/>
        <end position="107"/>
    </location>
</feature>
<dbReference type="InterPro" id="IPR000330">
    <property type="entry name" value="SNF2_N"/>
</dbReference>
<proteinExistence type="predicted"/>
<evidence type="ECO:0000259" key="1">
    <source>
        <dbReference type="Pfam" id="PF00176"/>
    </source>
</evidence>
<accession>A0A426ZKH9</accession>
<dbReference type="Proteomes" id="UP000287651">
    <property type="component" value="Unassembled WGS sequence"/>
</dbReference>
<dbReference type="InterPro" id="IPR048686">
    <property type="entry name" value="SHPRH_helical_1st"/>
</dbReference>
<protein>
    <submittedName>
        <fullName evidence="3">Uncharacterized protein</fullName>
    </submittedName>
</protein>
<feature type="domain" description="E3 ubiquitin-protein ligase SHPRH first helical" evidence="2">
    <location>
        <begin position="123"/>
        <end position="202"/>
    </location>
</feature>
<dbReference type="GO" id="GO:0005524">
    <property type="term" value="F:ATP binding"/>
    <property type="evidence" value="ECO:0007669"/>
    <property type="project" value="InterPro"/>
</dbReference>
<name>A0A426ZKH9_ENSVE</name>
<dbReference type="Pfam" id="PF21325">
    <property type="entry name" value="SHPRH_helical-1st"/>
    <property type="match status" value="1"/>
</dbReference>
<dbReference type="InterPro" id="IPR052583">
    <property type="entry name" value="ATP-helicase/E3_Ub-Ligase"/>
</dbReference>
<organism evidence="3 4">
    <name type="scientific">Ensete ventricosum</name>
    <name type="common">Abyssinian banana</name>
    <name type="synonym">Musa ensete</name>
    <dbReference type="NCBI Taxonomy" id="4639"/>
    <lineage>
        <taxon>Eukaryota</taxon>
        <taxon>Viridiplantae</taxon>
        <taxon>Streptophyta</taxon>
        <taxon>Embryophyta</taxon>
        <taxon>Tracheophyta</taxon>
        <taxon>Spermatophyta</taxon>
        <taxon>Magnoliopsida</taxon>
        <taxon>Liliopsida</taxon>
        <taxon>Zingiberales</taxon>
        <taxon>Musaceae</taxon>
        <taxon>Ensete</taxon>
    </lineage>
</organism>
<dbReference type="PANTHER" id="PTHR45865:SF1">
    <property type="entry name" value="E3 UBIQUITIN-PROTEIN LIGASE SHPRH"/>
    <property type="match status" value="1"/>
</dbReference>